<keyword evidence="11 15" id="KW-0520">NAD</keyword>
<evidence type="ECO:0000313" key="18">
    <source>
        <dbReference type="EMBL" id="OGG56294.1"/>
    </source>
</evidence>
<dbReference type="Gene3D" id="3.30.470.30">
    <property type="entry name" value="DNA ligase/mRNA capping enzyme"/>
    <property type="match status" value="1"/>
</dbReference>
<dbReference type="PIRSF" id="PIRSF001604">
    <property type="entry name" value="LigA"/>
    <property type="match status" value="1"/>
</dbReference>
<evidence type="ECO:0000256" key="12">
    <source>
        <dbReference type="ARBA" id="ARBA00023204"/>
    </source>
</evidence>
<dbReference type="InterPro" id="IPR001679">
    <property type="entry name" value="DNA_ligase"/>
</dbReference>
<comment type="caution">
    <text evidence="18">The sequence shown here is derived from an EMBL/GenBank/DDBJ whole genome shotgun (WGS) entry which is preliminary data.</text>
</comment>
<evidence type="ECO:0000256" key="10">
    <source>
        <dbReference type="ARBA" id="ARBA00022842"/>
    </source>
</evidence>
<evidence type="ECO:0000256" key="9">
    <source>
        <dbReference type="ARBA" id="ARBA00022833"/>
    </source>
</evidence>
<dbReference type="FunFam" id="3.30.470.30:FF:000001">
    <property type="entry name" value="DNA ligase"/>
    <property type="match status" value="1"/>
</dbReference>
<dbReference type="GO" id="GO:0006260">
    <property type="term" value="P:DNA replication"/>
    <property type="evidence" value="ECO:0007669"/>
    <property type="project" value="UniProtKB-KW"/>
</dbReference>
<evidence type="ECO:0000256" key="14">
    <source>
        <dbReference type="ARBA" id="ARBA00060881"/>
    </source>
</evidence>
<gene>
    <name evidence="18" type="ORF">A3F84_18965</name>
</gene>
<dbReference type="PROSITE" id="PS01055">
    <property type="entry name" value="DNA_LIGASE_N1"/>
    <property type="match status" value="1"/>
</dbReference>
<dbReference type="InterPro" id="IPR003583">
    <property type="entry name" value="Hlx-hairpin-Hlx_DNA-bd_motif"/>
</dbReference>
<name>A0A1F6D4D9_HANXR</name>
<dbReference type="GO" id="GO:0005829">
    <property type="term" value="C:cytosol"/>
    <property type="evidence" value="ECO:0007669"/>
    <property type="project" value="TreeGrafter"/>
</dbReference>
<dbReference type="PANTHER" id="PTHR23389:SF9">
    <property type="entry name" value="DNA LIGASE"/>
    <property type="match status" value="1"/>
</dbReference>
<feature type="domain" description="NAD-dependent DNA ligase N-terminal" evidence="17">
    <location>
        <begin position="12"/>
        <end position="455"/>
    </location>
</feature>
<feature type="domain" description="Helix-hairpin-helix DNA-binding motif class 1" evidence="16">
    <location>
        <begin position="551"/>
        <end position="570"/>
    </location>
</feature>
<evidence type="ECO:0000313" key="19">
    <source>
        <dbReference type="Proteomes" id="UP000178606"/>
    </source>
</evidence>
<dbReference type="InterPro" id="IPR010994">
    <property type="entry name" value="RuvA_2-like"/>
</dbReference>
<dbReference type="PROSITE" id="PS01056">
    <property type="entry name" value="DNA_LIGASE_N2"/>
    <property type="match status" value="1"/>
</dbReference>
<keyword evidence="5 15" id="KW-0436">Ligase</keyword>
<dbReference type="InterPro" id="IPR013840">
    <property type="entry name" value="DNAligase_N"/>
</dbReference>
<evidence type="ECO:0000256" key="2">
    <source>
        <dbReference type="ARBA" id="ARBA00004067"/>
    </source>
</evidence>
<organism evidence="18 19">
    <name type="scientific">Handelsmanbacteria sp. (strain RIFCSPLOWO2_12_FULL_64_10)</name>
    <dbReference type="NCBI Taxonomy" id="1817868"/>
    <lineage>
        <taxon>Bacteria</taxon>
        <taxon>Candidatus Handelsmaniibacteriota</taxon>
    </lineage>
</organism>
<comment type="similarity">
    <text evidence="14">Belongs to the NAD-dependent DNA ligase family. LigA subfamily.</text>
</comment>
<evidence type="ECO:0000256" key="3">
    <source>
        <dbReference type="ARBA" id="ARBA00012722"/>
    </source>
</evidence>
<dbReference type="PANTHER" id="PTHR23389">
    <property type="entry name" value="CHROMOSOME TRANSMISSION FIDELITY FACTOR 18"/>
    <property type="match status" value="1"/>
</dbReference>
<sequence length="580" mass="63757">MTEAEAVVDLGEVHERVQDLRRQIEYHNYRYYTLDEPEISDGEYDQLYVELLALEAAHPELVTPDSPTQRVGGGTQSAFQVVEHRVPMLSLANAFSPDQLRAWYTRARNLLGSDVDSFVLEPKLDGLAVSLIYEKGRLAVAATRGNGVQGEDITPNVRTIRTVPLKLPEGAPPLIEIRGEAFLTKRAFAHINEERANQGQPLFANPRNAAAGSLRQLDPGVTARRPLEIITYQVGYAEGYPLPRTHWELLAQLRDWGLKTNPLNARCSGLEAVIERCLGWEHEREALDYDIDGVVVKIDDRAAHDELGSVGREPRWAIAYKFPPTQATTLLRNIGINVGRTGALNPFAILEPVKVAGVTIKLASLHNEDDIVRKDIRIGDTVLVQRAGEVIPQVIGPVVSKRTGSEIPFKMPEHCPVCGAAVVKPEGEAMVRCTGGVTCPSQRYESLLHFVSRSAMDVQGIGERLMAELVEAGLVSDSADIYGITKEQLLELERMGSRSADNVLASIEGSKRLPLSRVLNALGIVHVGERMAEILAQRFGSMDRLLAASQDDLIDVDGVGPKIGASLHEYLHTDRNVDLI</sequence>
<dbReference type="CDD" id="cd00114">
    <property type="entry name" value="LIGANc"/>
    <property type="match status" value="1"/>
</dbReference>
<dbReference type="SMART" id="SM00278">
    <property type="entry name" value="HhH1"/>
    <property type="match status" value="3"/>
</dbReference>
<dbReference type="InterPro" id="IPR013839">
    <property type="entry name" value="DNAligase_adenylation"/>
</dbReference>
<dbReference type="SMART" id="SM00532">
    <property type="entry name" value="LIGANc"/>
    <property type="match status" value="1"/>
</dbReference>
<dbReference type="GO" id="GO:0046872">
    <property type="term" value="F:metal ion binding"/>
    <property type="evidence" value="ECO:0007669"/>
    <property type="project" value="UniProtKB-KW"/>
</dbReference>
<keyword evidence="6 15" id="KW-0235">DNA replication</keyword>
<dbReference type="Pfam" id="PF22745">
    <property type="entry name" value="Nlig-Ia"/>
    <property type="match status" value="1"/>
</dbReference>
<dbReference type="Gene3D" id="6.20.10.30">
    <property type="match status" value="1"/>
</dbReference>
<dbReference type="Pfam" id="PF03120">
    <property type="entry name" value="OB_DNA_ligase"/>
    <property type="match status" value="1"/>
</dbReference>
<dbReference type="HAMAP" id="MF_01588">
    <property type="entry name" value="DNA_ligase_A"/>
    <property type="match status" value="1"/>
</dbReference>
<evidence type="ECO:0000256" key="13">
    <source>
        <dbReference type="ARBA" id="ARBA00034005"/>
    </source>
</evidence>
<comment type="catalytic activity">
    <reaction evidence="13 15">
        <text>NAD(+) + (deoxyribonucleotide)n-3'-hydroxyl + 5'-phospho-(deoxyribonucleotide)m = (deoxyribonucleotide)n+m + AMP + beta-nicotinamide D-nucleotide.</text>
        <dbReference type="EC" id="6.5.1.2"/>
    </reaction>
</comment>
<keyword evidence="10" id="KW-0460">Magnesium</keyword>
<proteinExistence type="inferred from homology"/>
<keyword evidence="12 15" id="KW-0234">DNA repair</keyword>
<dbReference type="Pfam" id="PF01653">
    <property type="entry name" value="DNA_ligase_aden"/>
    <property type="match status" value="1"/>
</dbReference>
<dbReference type="Pfam" id="PF12826">
    <property type="entry name" value="HHH_2"/>
    <property type="match status" value="1"/>
</dbReference>
<dbReference type="Gene3D" id="1.10.287.610">
    <property type="entry name" value="Helix hairpin bin"/>
    <property type="match status" value="1"/>
</dbReference>
<dbReference type="SUPFAM" id="SSF56091">
    <property type="entry name" value="DNA ligase/mRNA capping enzyme, catalytic domain"/>
    <property type="match status" value="1"/>
</dbReference>
<evidence type="ECO:0000259" key="17">
    <source>
        <dbReference type="SMART" id="SM00532"/>
    </source>
</evidence>
<dbReference type="AlphaFoldDB" id="A0A1F6D4D9"/>
<dbReference type="Pfam" id="PF03119">
    <property type="entry name" value="DNA_ligase_ZBD"/>
    <property type="match status" value="1"/>
</dbReference>
<dbReference type="GO" id="GO:0003911">
    <property type="term" value="F:DNA ligase (NAD+) activity"/>
    <property type="evidence" value="ECO:0007669"/>
    <property type="project" value="UniProtKB-EC"/>
</dbReference>
<evidence type="ECO:0000256" key="11">
    <source>
        <dbReference type="ARBA" id="ARBA00023027"/>
    </source>
</evidence>
<dbReference type="SUPFAM" id="SSF50249">
    <property type="entry name" value="Nucleic acid-binding proteins"/>
    <property type="match status" value="1"/>
</dbReference>
<feature type="domain" description="Helix-hairpin-helix DNA-binding motif class 1" evidence="16">
    <location>
        <begin position="453"/>
        <end position="472"/>
    </location>
</feature>
<keyword evidence="7" id="KW-0479">Metal-binding</keyword>
<dbReference type="Proteomes" id="UP000178606">
    <property type="component" value="Unassembled WGS sequence"/>
</dbReference>
<dbReference type="InterPro" id="IPR041663">
    <property type="entry name" value="DisA/LigA_HHH"/>
</dbReference>
<dbReference type="InterPro" id="IPR004150">
    <property type="entry name" value="NAD_DNA_ligase_OB"/>
</dbReference>
<evidence type="ECO:0000256" key="7">
    <source>
        <dbReference type="ARBA" id="ARBA00022723"/>
    </source>
</evidence>
<dbReference type="Gene3D" id="2.40.50.140">
    <property type="entry name" value="Nucleic acid-binding proteins"/>
    <property type="match status" value="1"/>
</dbReference>
<reference evidence="18 19" key="1">
    <citation type="journal article" date="2016" name="Nat. Commun.">
        <title>Thousands of microbial genomes shed light on interconnected biogeochemical processes in an aquifer system.</title>
        <authorList>
            <person name="Anantharaman K."/>
            <person name="Brown C.T."/>
            <person name="Hug L.A."/>
            <person name="Sharon I."/>
            <person name="Castelle C.J."/>
            <person name="Probst A.J."/>
            <person name="Thomas B.C."/>
            <person name="Singh A."/>
            <person name="Wilkins M.J."/>
            <person name="Karaoz U."/>
            <person name="Brodie E.L."/>
            <person name="Williams K.H."/>
            <person name="Hubbard S.S."/>
            <person name="Banfield J.F."/>
        </authorList>
    </citation>
    <scope>NUCLEOTIDE SEQUENCE [LARGE SCALE GENOMIC DNA]</scope>
    <source>
        <strain evidence="19">RIFCSPLOWO2_12_FULL_64_10</strain>
    </source>
</reference>
<dbReference type="NCBIfam" id="TIGR00575">
    <property type="entry name" value="dnlj"/>
    <property type="match status" value="1"/>
</dbReference>
<evidence type="ECO:0000256" key="8">
    <source>
        <dbReference type="ARBA" id="ARBA00022763"/>
    </source>
</evidence>
<comment type="cofactor">
    <cofactor evidence="1">
        <name>Mg(2+)</name>
        <dbReference type="ChEBI" id="CHEBI:18420"/>
    </cofactor>
</comment>
<keyword evidence="8 15" id="KW-0227">DNA damage</keyword>
<evidence type="ECO:0000256" key="5">
    <source>
        <dbReference type="ARBA" id="ARBA00022598"/>
    </source>
</evidence>
<dbReference type="NCBIfam" id="NF005932">
    <property type="entry name" value="PRK07956.1"/>
    <property type="match status" value="1"/>
</dbReference>
<dbReference type="InterPro" id="IPR012340">
    <property type="entry name" value="NA-bd_OB-fold"/>
</dbReference>
<keyword evidence="9" id="KW-0862">Zinc</keyword>
<evidence type="ECO:0000256" key="15">
    <source>
        <dbReference type="RuleBase" id="RU000618"/>
    </source>
</evidence>
<dbReference type="GO" id="GO:0006281">
    <property type="term" value="P:DNA repair"/>
    <property type="evidence" value="ECO:0007669"/>
    <property type="project" value="UniProtKB-KW"/>
</dbReference>
<dbReference type="InterPro" id="IPR033136">
    <property type="entry name" value="DNA_ligase_CS"/>
</dbReference>
<feature type="domain" description="Helix-hairpin-helix DNA-binding motif class 1" evidence="16">
    <location>
        <begin position="487"/>
        <end position="506"/>
    </location>
</feature>
<accession>A0A1F6D4D9</accession>
<feature type="non-terminal residue" evidence="18">
    <location>
        <position position="580"/>
    </location>
</feature>
<dbReference type="FunFam" id="2.40.50.140:FF:000012">
    <property type="entry name" value="DNA ligase"/>
    <property type="match status" value="1"/>
</dbReference>
<dbReference type="GO" id="GO:0003677">
    <property type="term" value="F:DNA binding"/>
    <property type="evidence" value="ECO:0007669"/>
    <property type="project" value="InterPro"/>
</dbReference>
<evidence type="ECO:0000256" key="1">
    <source>
        <dbReference type="ARBA" id="ARBA00001946"/>
    </source>
</evidence>
<dbReference type="SUPFAM" id="SSF47781">
    <property type="entry name" value="RuvA domain 2-like"/>
    <property type="match status" value="1"/>
</dbReference>
<comment type="function">
    <text evidence="2">DNA ligase that catalyzes the formation of phosphodiester linkages between 5'-phosphoryl and 3'-hydroxyl groups in double-stranded DNA using NAD as a coenzyme and as the energy source for the reaction. It is essential for DNA replication and repair of damaged DNA.</text>
</comment>
<evidence type="ECO:0000259" key="16">
    <source>
        <dbReference type="SMART" id="SM00278"/>
    </source>
</evidence>
<evidence type="ECO:0000256" key="4">
    <source>
        <dbReference type="ARBA" id="ARBA00013308"/>
    </source>
</evidence>
<evidence type="ECO:0000256" key="6">
    <source>
        <dbReference type="ARBA" id="ARBA00022705"/>
    </source>
</evidence>
<dbReference type="FunFam" id="1.10.287.610:FF:000002">
    <property type="entry name" value="DNA ligase"/>
    <property type="match status" value="1"/>
</dbReference>
<dbReference type="EC" id="6.5.1.2" evidence="3 15"/>
<dbReference type="Gene3D" id="1.10.150.20">
    <property type="entry name" value="5' to 3' exonuclease, C-terminal subdomain"/>
    <property type="match status" value="2"/>
</dbReference>
<dbReference type="InterPro" id="IPR004149">
    <property type="entry name" value="Znf_DNAligase_C4"/>
</dbReference>
<dbReference type="InterPro" id="IPR018239">
    <property type="entry name" value="DNA_ligase_AS"/>
</dbReference>
<dbReference type="EMBL" id="MFKF01000037">
    <property type="protein sequence ID" value="OGG56294.1"/>
    <property type="molecule type" value="Genomic_DNA"/>
</dbReference>
<protein>
    <recommendedName>
        <fullName evidence="4 15">DNA ligase</fullName>
        <ecNumber evidence="3 15">6.5.1.2</ecNumber>
    </recommendedName>
</protein>
<dbReference type="FunFam" id="1.10.150.20:FF:000007">
    <property type="entry name" value="DNA ligase"/>
    <property type="match status" value="1"/>
</dbReference>